<evidence type="ECO:0000256" key="1">
    <source>
        <dbReference type="ARBA" id="ARBA00023015"/>
    </source>
</evidence>
<dbReference type="EMBL" id="SMLK01000003">
    <property type="protein sequence ID" value="TFZ02106.1"/>
    <property type="molecule type" value="Genomic_DNA"/>
</dbReference>
<comment type="caution">
    <text evidence="5">The sequence shown here is derived from an EMBL/GenBank/DDBJ whole genome shotgun (WGS) entry which is preliminary data.</text>
</comment>
<dbReference type="InterPro" id="IPR000792">
    <property type="entry name" value="Tscrpt_reg_LuxR_C"/>
</dbReference>
<dbReference type="SUPFAM" id="SSF46894">
    <property type="entry name" value="C-terminal effector domain of the bipartite response regulators"/>
    <property type="match status" value="1"/>
</dbReference>
<dbReference type="PANTHER" id="PTHR44688">
    <property type="entry name" value="DNA-BINDING TRANSCRIPTIONAL ACTIVATOR DEVR_DOSR"/>
    <property type="match status" value="1"/>
</dbReference>
<gene>
    <name evidence="5" type="ORF">EZ216_13100</name>
</gene>
<dbReference type="OrthoDB" id="9146062at2"/>
<sequence>AAQAEPNPIRAIGHRLDAEQWEQAAADIVANGQALISQGAWRALVRSITRLPREVLDRDPELWLMLASSAWSNGDMIEVRHCLRRAAALCRGREDVDGESRINLLMLPPLVMLGDLTSAERVLEWCESRVPTDARQRKLLPLARMWHDLTTGDAASMSRNFEALANLVRSEDADLLFAWLSRSGGGLRGSIVGFRGWHSFFYEFEDAVMSGPIAELESHPVRTMTLTLRAWRLLWTGDLLEARAAIDFAEETQRRTGSSRGTAVDLSHADMLLRAVAGDAAGSEASGRSMLALIESCRGIREAFTPVYLLLQARACWILGRFTEMEEACRQAFTADFSNTPPYFEGALHLTQAYCAVARGDLATATKELAAATRIQARMPVAAFYGDATLVRAYVHLLAGEQEQAATLFSDVLDRVDADSSLGLLIVERRDIVDALFRVLPSASQPHHAAQRLQLAVRRAHGGLQQATQAAARREVQLSARELEVLQLVASGASNKIIARKLLLSVHTVKRHLANITGKLGVGGRIEAAAAFRHSQPAPP</sequence>
<feature type="non-terminal residue" evidence="5">
    <location>
        <position position="1"/>
    </location>
</feature>
<dbReference type="GO" id="GO:0006355">
    <property type="term" value="P:regulation of DNA-templated transcription"/>
    <property type="evidence" value="ECO:0007669"/>
    <property type="project" value="InterPro"/>
</dbReference>
<dbReference type="SMART" id="SM00421">
    <property type="entry name" value="HTH_LUXR"/>
    <property type="match status" value="1"/>
</dbReference>
<evidence type="ECO:0000259" key="4">
    <source>
        <dbReference type="PROSITE" id="PS50043"/>
    </source>
</evidence>
<accession>A0A4Z0BS30</accession>
<organism evidence="5 6">
    <name type="scientific">Ramlibacter humi</name>
    <dbReference type="NCBI Taxonomy" id="2530451"/>
    <lineage>
        <taxon>Bacteria</taxon>
        <taxon>Pseudomonadati</taxon>
        <taxon>Pseudomonadota</taxon>
        <taxon>Betaproteobacteria</taxon>
        <taxon>Burkholderiales</taxon>
        <taxon>Comamonadaceae</taxon>
        <taxon>Ramlibacter</taxon>
    </lineage>
</organism>
<dbReference type="Gene3D" id="1.25.40.10">
    <property type="entry name" value="Tetratricopeptide repeat domain"/>
    <property type="match status" value="1"/>
</dbReference>
<dbReference type="InterPro" id="IPR016032">
    <property type="entry name" value="Sig_transdc_resp-reg_C-effctor"/>
</dbReference>
<dbReference type="InterPro" id="IPR036388">
    <property type="entry name" value="WH-like_DNA-bd_sf"/>
</dbReference>
<dbReference type="PANTHER" id="PTHR44688:SF16">
    <property type="entry name" value="DNA-BINDING TRANSCRIPTIONAL ACTIVATOR DEVR_DOSR"/>
    <property type="match status" value="1"/>
</dbReference>
<dbReference type="InterPro" id="IPR011990">
    <property type="entry name" value="TPR-like_helical_dom_sf"/>
</dbReference>
<dbReference type="SUPFAM" id="SSF48452">
    <property type="entry name" value="TPR-like"/>
    <property type="match status" value="1"/>
</dbReference>
<dbReference type="CDD" id="cd06170">
    <property type="entry name" value="LuxR_C_like"/>
    <property type="match status" value="1"/>
</dbReference>
<evidence type="ECO:0000256" key="2">
    <source>
        <dbReference type="ARBA" id="ARBA00023125"/>
    </source>
</evidence>
<evidence type="ECO:0000256" key="3">
    <source>
        <dbReference type="ARBA" id="ARBA00023163"/>
    </source>
</evidence>
<dbReference type="Gene3D" id="1.10.10.10">
    <property type="entry name" value="Winged helix-like DNA-binding domain superfamily/Winged helix DNA-binding domain"/>
    <property type="match status" value="1"/>
</dbReference>
<evidence type="ECO:0000313" key="6">
    <source>
        <dbReference type="Proteomes" id="UP000297839"/>
    </source>
</evidence>
<dbReference type="Proteomes" id="UP000297839">
    <property type="component" value="Unassembled WGS sequence"/>
</dbReference>
<name>A0A4Z0BS30_9BURK</name>
<dbReference type="PRINTS" id="PR00038">
    <property type="entry name" value="HTHLUXR"/>
</dbReference>
<dbReference type="Pfam" id="PF00196">
    <property type="entry name" value="GerE"/>
    <property type="match status" value="1"/>
</dbReference>
<reference evidence="5 6" key="1">
    <citation type="submission" date="2019-03" db="EMBL/GenBank/DDBJ databases">
        <title>Ramlibacter sp. 18x22-1, whole genome shotgun sequence.</title>
        <authorList>
            <person name="Zhang X."/>
            <person name="Feng G."/>
            <person name="Zhu H."/>
        </authorList>
    </citation>
    <scope>NUCLEOTIDE SEQUENCE [LARGE SCALE GENOMIC DNA]</scope>
    <source>
        <strain evidence="5 6">18x22-1</strain>
    </source>
</reference>
<proteinExistence type="predicted"/>
<keyword evidence="2" id="KW-0238">DNA-binding</keyword>
<dbReference type="PROSITE" id="PS00622">
    <property type="entry name" value="HTH_LUXR_1"/>
    <property type="match status" value="1"/>
</dbReference>
<dbReference type="RefSeq" id="WP_135250202.1">
    <property type="nucleotide sequence ID" value="NZ_SMLK01000003.1"/>
</dbReference>
<keyword evidence="6" id="KW-1185">Reference proteome</keyword>
<protein>
    <submittedName>
        <fullName evidence="5">Helix-turn-helix transcriptional regulator</fullName>
    </submittedName>
</protein>
<feature type="domain" description="HTH luxR-type" evidence="4">
    <location>
        <begin position="471"/>
        <end position="536"/>
    </location>
</feature>
<dbReference type="AlphaFoldDB" id="A0A4Z0BS30"/>
<dbReference type="GO" id="GO:0003677">
    <property type="term" value="F:DNA binding"/>
    <property type="evidence" value="ECO:0007669"/>
    <property type="project" value="UniProtKB-KW"/>
</dbReference>
<evidence type="ECO:0000313" key="5">
    <source>
        <dbReference type="EMBL" id="TFZ02106.1"/>
    </source>
</evidence>
<keyword evidence="1" id="KW-0805">Transcription regulation</keyword>
<dbReference type="PROSITE" id="PS50043">
    <property type="entry name" value="HTH_LUXR_2"/>
    <property type="match status" value="1"/>
</dbReference>
<keyword evidence="3" id="KW-0804">Transcription</keyword>